<feature type="transmembrane region" description="Helical" evidence="1">
    <location>
        <begin position="126"/>
        <end position="149"/>
    </location>
</feature>
<feature type="transmembrane region" description="Helical" evidence="1">
    <location>
        <begin position="280"/>
        <end position="298"/>
    </location>
</feature>
<dbReference type="EMBL" id="LFWU01000018">
    <property type="protein sequence ID" value="KON33905.1"/>
    <property type="molecule type" value="Genomic_DNA"/>
</dbReference>
<feature type="transmembrane region" description="Helical" evidence="1">
    <location>
        <begin position="413"/>
        <end position="436"/>
    </location>
</feature>
<sequence length="442" mass="51070">MIPESLWINSVLALGSFGFAFFVIFFFGYLQAKKKKIKLKPRRIFVLINKYSIVIGLIFIIIGVAFVIPILDGSESMFLFDLKRIKHETQPPPSLIPTLNPNGYFWSSDVPPYILTLNRAYFNIRYFGFLSLGLLLILIGAIIIFTKVFHGQKKHSELNKMEWNTKRNMVLVSVTVLFLLFFGYLMNRNIFDYEWRYNGWSFGGFDFFSSSLDGVFFVSLLIVCIFVLPLLIFKIGFLDNSPNESQAIIVENEPIIKETQISPSGLIEFLKSGFSLINNYMLPVGLILTIFGGCFMALPSRFLIDSDPMPIRVGTEDVFIEYYYGLIRGQLLLIGIPFLFFGLILIIRYTFETMTKEQKLKVNKILLLLNKYSPVFGVVFVIIGAVFLITTLIEYGVNIIWVDWYIKNYFWHLRLPLLLTGFLLLVIGLILIIRYIRHKLRN</sequence>
<evidence type="ECO:0000256" key="1">
    <source>
        <dbReference type="SAM" id="Phobius"/>
    </source>
</evidence>
<evidence type="ECO:0000313" key="2">
    <source>
        <dbReference type="EMBL" id="KON33905.1"/>
    </source>
</evidence>
<keyword evidence="1" id="KW-1133">Transmembrane helix</keyword>
<keyword evidence="1" id="KW-0472">Membrane</keyword>
<organism evidence="2 3">
    <name type="scientific">miscellaneous Crenarchaeota group-1 archaeon SG8-32-1</name>
    <dbReference type="NCBI Taxonomy" id="1685124"/>
    <lineage>
        <taxon>Archaea</taxon>
        <taxon>Candidatus Bathyarchaeota</taxon>
        <taxon>MCG-1</taxon>
    </lineage>
</organism>
<comment type="caution">
    <text evidence="2">The sequence shown here is derived from an EMBL/GenBank/DDBJ whole genome shotgun (WGS) entry which is preliminary data.</text>
</comment>
<proteinExistence type="predicted"/>
<feature type="transmembrane region" description="Helical" evidence="1">
    <location>
        <begin position="51"/>
        <end position="71"/>
    </location>
</feature>
<feature type="transmembrane region" description="Helical" evidence="1">
    <location>
        <begin position="372"/>
        <end position="393"/>
    </location>
</feature>
<feature type="transmembrane region" description="Helical" evidence="1">
    <location>
        <begin position="207"/>
        <end position="233"/>
    </location>
</feature>
<dbReference type="AlphaFoldDB" id="A0A0M0BZU2"/>
<evidence type="ECO:0000313" key="3">
    <source>
        <dbReference type="Proteomes" id="UP000037237"/>
    </source>
</evidence>
<accession>A0A0M0BZU2</accession>
<feature type="transmembrane region" description="Helical" evidence="1">
    <location>
        <begin position="6"/>
        <end position="30"/>
    </location>
</feature>
<keyword evidence="1" id="KW-0812">Transmembrane</keyword>
<protein>
    <submittedName>
        <fullName evidence="2">Uncharacterized protein</fullName>
    </submittedName>
</protein>
<feature type="transmembrane region" description="Helical" evidence="1">
    <location>
        <begin position="169"/>
        <end position="187"/>
    </location>
</feature>
<name>A0A0M0BZU2_9ARCH</name>
<gene>
    <name evidence="2" type="ORF">AC477_01015</name>
</gene>
<reference evidence="2 3" key="1">
    <citation type="submission" date="2015-06" db="EMBL/GenBank/DDBJ databases">
        <title>New insights into the roles of widespread benthic archaea in carbon and nitrogen cycling.</title>
        <authorList>
            <person name="Lazar C.S."/>
            <person name="Baker B.J."/>
            <person name="Seitz K.W."/>
            <person name="Hyde A.S."/>
            <person name="Dick G.J."/>
            <person name="Hinrichs K.-U."/>
            <person name="Teske A.P."/>
        </authorList>
    </citation>
    <scope>NUCLEOTIDE SEQUENCE [LARGE SCALE GENOMIC DNA]</scope>
    <source>
        <strain evidence="2">SG8-32-1</strain>
    </source>
</reference>
<dbReference type="Proteomes" id="UP000037237">
    <property type="component" value="Unassembled WGS sequence"/>
</dbReference>
<feature type="transmembrane region" description="Helical" evidence="1">
    <location>
        <begin position="331"/>
        <end position="351"/>
    </location>
</feature>